<comment type="caution">
    <text evidence="3">The sequence shown here is derived from an EMBL/GenBank/DDBJ whole genome shotgun (WGS) entry which is preliminary data.</text>
</comment>
<dbReference type="SUPFAM" id="SSF47090">
    <property type="entry name" value="PGBD-like"/>
    <property type="match status" value="1"/>
</dbReference>
<protein>
    <submittedName>
        <fullName evidence="3">Peptidoglycan-binding domain-containing protein</fullName>
    </submittedName>
</protein>
<feature type="signal peptide" evidence="1">
    <location>
        <begin position="1"/>
        <end position="28"/>
    </location>
</feature>
<dbReference type="Pfam" id="PF01471">
    <property type="entry name" value="PG_binding_1"/>
    <property type="match status" value="1"/>
</dbReference>
<dbReference type="Gene3D" id="1.10.101.10">
    <property type="entry name" value="PGBD-like superfamily/PGBD"/>
    <property type="match status" value="1"/>
</dbReference>
<evidence type="ECO:0000313" key="3">
    <source>
        <dbReference type="EMBL" id="MFB9576524.1"/>
    </source>
</evidence>
<evidence type="ECO:0000256" key="1">
    <source>
        <dbReference type="SAM" id="SignalP"/>
    </source>
</evidence>
<dbReference type="Proteomes" id="UP001589710">
    <property type="component" value="Unassembled WGS sequence"/>
</dbReference>
<keyword evidence="1" id="KW-0732">Signal</keyword>
<sequence length="119" mass="12265">MKRRIAPILSAAALAAGVLGISAPSASAVPGGCAYASSTYRPALQYGNTGVAVKQAQCLSNVWGGVPKLTVDGTLGSRTLTKIKWIQGCHGLAKDGIIGADTWEVLYNPALDCYDPYPG</sequence>
<dbReference type="InterPro" id="IPR036365">
    <property type="entry name" value="PGBD-like_sf"/>
</dbReference>
<name>A0ABV5RFC8_9ACTN</name>
<evidence type="ECO:0000259" key="2">
    <source>
        <dbReference type="Pfam" id="PF01471"/>
    </source>
</evidence>
<feature type="domain" description="Peptidoglycan binding-like" evidence="2">
    <location>
        <begin position="68"/>
        <end position="106"/>
    </location>
</feature>
<reference evidence="3 4" key="1">
    <citation type="submission" date="2024-09" db="EMBL/GenBank/DDBJ databases">
        <authorList>
            <person name="Sun Q."/>
            <person name="Mori K."/>
        </authorList>
    </citation>
    <scope>NUCLEOTIDE SEQUENCE [LARGE SCALE GENOMIC DNA]</scope>
    <source>
        <strain evidence="3 4">JCM 3331</strain>
    </source>
</reference>
<dbReference type="RefSeq" id="WP_345510755.1">
    <property type="nucleotide sequence ID" value="NZ_BAAAXD010000009.1"/>
</dbReference>
<organism evidence="3 4">
    <name type="scientific">Streptomyces yanii</name>
    <dbReference type="NCBI Taxonomy" id="78510"/>
    <lineage>
        <taxon>Bacteria</taxon>
        <taxon>Bacillati</taxon>
        <taxon>Actinomycetota</taxon>
        <taxon>Actinomycetes</taxon>
        <taxon>Kitasatosporales</taxon>
        <taxon>Streptomycetaceae</taxon>
        <taxon>Streptomyces</taxon>
    </lineage>
</organism>
<proteinExistence type="predicted"/>
<accession>A0ABV5RFC8</accession>
<dbReference type="EMBL" id="JBHMCG010000134">
    <property type="protein sequence ID" value="MFB9576524.1"/>
    <property type="molecule type" value="Genomic_DNA"/>
</dbReference>
<dbReference type="InterPro" id="IPR002477">
    <property type="entry name" value="Peptidoglycan-bd-like"/>
</dbReference>
<dbReference type="InterPro" id="IPR036366">
    <property type="entry name" value="PGBDSf"/>
</dbReference>
<keyword evidence="4" id="KW-1185">Reference proteome</keyword>
<feature type="chain" id="PRO_5045729825" evidence="1">
    <location>
        <begin position="29"/>
        <end position="119"/>
    </location>
</feature>
<gene>
    <name evidence="3" type="ORF">ACFFTL_30635</name>
</gene>
<evidence type="ECO:0000313" key="4">
    <source>
        <dbReference type="Proteomes" id="UP001589710"/>
    </source>
</evidence>